<gene>
    <name evidence="2" type="ORF">H4075_06665</name>
</gene>
<dbReference type="PANTHER" id="PTHR36440">
    <property type="entry name" value="PUTATIVE (AFU_ORTHOLOGUE AFUA_8G07350)-RELATED"/>
    <property type="match status" value="1"/>
</dbReference>
<dbReference type="InterPro" id="IPR053146">
    <property type="entry name" value="QDO-like"/>
</dbReference>
<sequence length="151" mass="16459">MMQSLWLFGTHLSILADETQTSSLYDLIEGTFAPGVETPLHSHSKYSELIFVTKGEFTIYTNQETVILKPGKSFFIPQGTPHMVSASSEEPSTALTIASPSGFAKVIRLFGKVDPGKDVLDLKLVEEFNQKTIELGDEILGAPGTRPAIES</sequence>
<proteinExistence type="predicted"/>
<feature type="domain" description="Cupin type-2" evidence="1">
    <location>
        <begin position="31"/>
        <end position="97"/>
    </location>
</feature>
<dbReference type="InterPro" id="IPR011051">
    <property type="entry name" value="RmlC_Cupin_sf"/>
</dbReference>
<reference evidence="3" key="1">
    <citation type="submission" date="2020-08" db="EMBL/GenBank/DDBJ databases">
        <title>Lacibacter sp. S13-6-6 genome sequencing.</title>
        <authorList>
            <person name="Jin L."/>
        </authorList>
    </citation>
    <scope>NUCLEOTIDE SEQUENCE [LARGE SCALE GENOMIC DNA]</scope>
    <source>
        <strain evidence="3">S13-6-6</strain>
    </source>
</reference>
<dbReference type="EMBL" id="CP060007">
    <property type="protein sequence ID" value="QNA45869.1"/>
    <property type="molecule type" value="Genomic_DNA"/>
</dbReference>
<dbReference type="KEGG" id="lacs:H4075_06665"/>
<dbReference type="SUPFAM" id="SSF51182">
    <property type="entry name" value="RmlC-like cupins"/>
    <property type="match status" value="1"/>
</dbReference>
<evidence type="ECO:0000313" key="3">
    <source>
        <dbReference type="Proteomes" id="UP000515344"/>
    </source>
</evidence>
<dbReference type="Proteomes" id="UP000515344">
    <property type="component" value="Chromosome"/>
</dbReference>
<evidence type="ECO:0000259" key="1">
    <source>
        <dbReference type="Pfam" id="PF07883"/>
    </source>
</evidence>
<accession>A0A7G5XK66</accession>
<name>A0A7G5XK66_9BACT</name>
<organism evidence="2 3">
    <name type="scientific">Lacibacter sediminis</name>
    <dbReference type="NCBI Taxonomy" id="2760713"/>
    <lineage>
        <taxon>Bacteria</taxon>
        <taxon>Pseudomonadati</taxon>
        <taxon>Bacteroidota</taxon>
        <taxon>Chitinophagia</taxon>
        <taxon>Chitinophagales</taxon>
        <taxon>Chitinophagaceae</taxon>
        <taxon>Lacibacter</taxon>
    </lineage>
</organism>
<dbReference type="RefSeq" id="WP_182805297.1">
    <property type="nucleotide sequence ID" value="NZ_CP060007.1"/>
</dbReference>
<keyword evidence="3" id="KW-1185">Reference proteome</keyword>
<dbReference type="Pfam" id="PF07883">
    <property type="entry name" value="Cupin_2"/>
    <property type="match status" value="1"/>
</dbReference>
<dbReference type="Gene3D" id="2.60.120.10">
    <property type="entry name" value="Jelly Rolls"/>
    <property type="match status" value="1"/>
</dbReference>
<dbReference type="PANTHER" id="PTHR36440:SF1">
    <property type="entry name" value="PUTATIVE (AFU_ORTHOLOGUE AFUA_8G07350)-RELATED"/>
    <property type="match status" value="1"/>
</dbReference>
<dbReference type="InterPro" id="IPR013096">
    <property type="entry name" value="Cupin_2"/>
</dbReference>
<evidence type="ECO:0000313" key="2">
    <source>
        <dbReference type="EMBL" id="QNA45869.1"/>
    </source>
</evidence>
<protein>
    <submittedName>
        <fullName evidence="2">Cupin domain-containing protein</fullName>
    </submittedName>
</protein>
<dbReference type="InterPro" id="IPR014710">
    <property type="entry name" value="RmlC-like_jellyroll"/>
</dbReference>
<dbReference type="AlphaFoldDB" id="A0A7G5XK66"/>